<evidence type="ECO:0000256" key="2">
    <source>
        <dbReference type="ARBA" id="ARBA00022729"/>
    </source>
</evidence>
<dbReference type="SUPFAM" id="SSF53850">
    <property type="entry name" value="Periplasmic binding protein-like II"/>
    <property type="match status" value="1"/>
</dbReference>
<proteinExistence type="inferred from homology"/>
<evidence type="ECO:0000259" key="3">
    <source>
        <dbReference type="SMART" id="SM00062"/>
    </source>
</evidence>
<name>A0A853I7C3_9GAMM</name>
<accession>A0A853I7C3</accession>
<gene>
    <name evidence="4" type="ORF">H0A36_03725</name>
</gene>
<dbReference type="Proteomes" id="UP000569732">
    <property type="component" value="Unassembled WGS sequence"/>
</dbReference>
<dbReference type="RefSeq" id="WP_180567130.1">
    <property type="nucleotide sequence ID" value="NZ_JACCKB010000003.1"/>
</dbReference>
<dbReference type="InterPro" id="IPR001638">
    <property type="entry name" value="Solute-binding_3/MltF_N"/>
</dbReference>
<feature type="domain" description="Solute-binding protein family 3/N-terminal" evidence="3">
    <location>
        <begin position="21"/>
        <end position="247"/>
    </location>
</feature>
<organism evidence="4 5">
    <name type="scientific">Spartinivicinus marinus</name>
    <dbReference type="NCBI Taxonomy" id="2994442"/>
    <lineage>
        <taxon>Bacteria</taxon>
        <taxon>Pseudomonadati</taxon>
        <taxon>Pseudomonadota</taxon>
        <taxon>Gammaproteobacteria</taxon>
        <taxon>Oceanospirillales</taxon>
        <taxon>Zooshikellaceae</taxon>
        <taxon>Spartinivicinus</taxon>
    </lineage>
</organism>
<comment type="similarity">
    <text evidence="1">Belongs to the bacterial solute-binding protein 3 family.</text>
</comment>
<dbReference type="AlphaFoldDB" id="A0A853I7C3"/>
<sequence>MKKSAAILAFLLYSHQAITETLYVCGHQSYAPFMWLEQNKIVGVGTDVAKVIFKEHGITINNDYRGPWKRCLANIKLGKTDLLVAAYKTTAREEYAVYSKVPLAKDANAIFVWKGKEFEFESIDNLKGKTVGRVIGGSLGEKIDSYFDQYLITERVRESHYNYMKLCKGRIDFFASGLYTAPIQLAKYGFLGKIVPLEKPLNTEYLYMAISKKSKYKDIMPMLESALEKLKAKGVVEKLVKKNIDYYISKNVQSNKTITDDCQVVQSP</sequence>
<dbReference type="PANTHER" id="PTHR35936:SF6">
    <property type="entry name" value="AMINO ACID ABC TRANSPORTER SUBSTRATE-BINDING PAAT FAMILY PROTEIN"/>
    <property type="match status" value="1"/>
</dbReference>
<evidence type="ECO:0000313" key="5">
    <source>
        <dbReference type="Proteomes" id="UP000569732"/>
    </source>
</evidence>
<evidence type="ECO:0000313" key="4">
    <source>
        <dbReference type="EMBL" id="NYZ65105.1"/>
    </source>
</evidence>
<dbReference type="PANTHER" id="PTHR35936">
    <property type="entry name" value="MEMBRANE-BOUND LYTIC MUREIN TRANSGLYCOSYLASE F"/>
    <property type="match status" value="1"/>
</dbReference>
<keyword evidence="2" id="KW-0732">Signal</keyword>
<dbReference type="Gene3D" id="3.40.190.10">
    <property type="entry name" value="Periplasmic binding protein-like II"/>
    <property type="match status" value="2"/>
</dbReference>
<dbReference type="EMBL" id="JACCKB010000003">
    <property type="protein sequence ID" value="NYZ65105.1"/>
    <property type="molecule type" value="Genomic_DNA"/>
</dbReference>
<dbReference type="Pfam" id="PF00497">
    <property type="entry name" value="SBP_bac_3"/>
    <property type="match status" value="1"/>
</dbReference>
<dbReference type="SMART" id="SM00062">
    <property type="entry name" value="PBPb"/>
    <property type="match status" value="1"/>
</dbReference>
<reference evidence="4 5" key="1">
    <citation type="submission" date="2020-07" db="EMBL/GenBank/DDBJ databases">
        <title>Endozoicomonas sp. nov., isolated from sediment.</title>
        <authorList>
            <person name="Gu T."/>
        </authorList>
    </citation>
    <scope>NUCLEOTIDE SEQUENCE [LARGE SCALE GENOMIC DNA]</scope>
    <source>
        <strain evidence="4 5">SM1973</strain>
    </source>
</reference>
<protein>
    <submittedName>
        <fullName evidence="4">Transporter substrate-binding domain-containing protein</fullName>
    </submittedName>
</protein>
<evidence type="ECO:0000256" key="1">
    <source>
        <dbReference type="ARBA" id="ARBA00010333"/>
    </source>
</evidence>
<comment type="caution">
    <text evidence="4">The sequence shown here is derived from an EMBL/GenBank/DDBJ whole genome shotgun (WGS) entry which is preliminary data.</text>
</comment>
<keyword evidence="5" id="KW-1185">Reference proteome</keyword>